<protein>
    <submittedName>
        <fullName evidence="7">Sterol desaturase family protein</fullName>
        <ecNumber evidence="7">1.-.-.-</ecNumber>
    </submittedName>
</protein>
<dbReference type="EC" id="1.-.-.-" evidence="7"/>
<name>A0ABW2UAZ4_9BACT</name>
<dbReference type="Proteomes" id="UP001596513">
    <property type="component" value="Unassembled WGS sequence"/>
</dbReference>
<feature type="transmembrane region" description="Helical" evidence="5">
    <location>
        <begin position="43"/>
        <end position="63"/>
    </location>
</feature>
<dbReference type="InterPro" id="IPR006694">
    <property type="entry name" value="Fatty_acid_hydroxylase"/>
</dbReference>
<evidence type="ECO:0000256" key="1">
    <source>
        <dbReference type="ARBA" id="ARBA00004370"/>
    </source>
</evidence>
<dbReference type="EMBL" id="JBHTEK010000001">
    <property type="protein sequence ID" value="MFC7669577.1"/>
    <property type="molecule type" value="Genomic_DNA"/>
</dbReference>
<feature type="domain" description="Fatty acid hydroxylase" evidence="6">
    <location>
        <begin position="87"/>
        <end position="221"/>
    </location>
</feature>
<comment type="caution">
    <text evidence="7">The sequence shown here is derived from an EMBL/GenBank/DDBJ whole genome shotgun (WGS) entry which is preliminary data.</text>
</comment>
<comment type="subcellular location">
    <subcellularLocation>
        <location evidence="1">Membrane</location>
    </subcellularLocation>
</comment>
<sequence>MKQVEIVTTALLLAWVVVVILLERRFPYRKGLPFFREGFWTDLVLYTFVQSFLLKILIFDYIILPLDQHFAFSKLHLVSDWPVWVQVLFFLITHDFYIYWFHRWQHHSPVLWRTHEAHHSGKQVDWLAGSRSHAVEILINQTIEFAPIILLGADPVVVPIKALIDAVWGIYIHANIDVKSGRLQYFFNGPEMHLWHHADHQEVFHANFSTKFAFWDWLFGTAYFPGHKPLKWGLYYKYPKDYFLQHVFSVKRFDERELGRRYPLLRRYYLLLPVLERRVRSFVKRRRAPGVPSVPADAAASEVSV</sequence>
<evidence type="ECO:0000313" key="7">
    <source>
        <dbReference type="EMBL" id="MFC7669577.1"/>
    </source>
</evidence>
<proteinExistence type="predicted"/>
<feature type="transmembrane region" description="Helical" evidence="5">
    <location>
        <begin position="6"/>
        <end position="22"/>
    </location>
</feature>
<organism evidence="7 8">
    <name type="scientific">Hymenobacter humi</name>
    <dbReference type="NCBI Taxonomy" id="1411620"/>
    <lineage>
        <taxon>Bacteria</taxon>
        <taxon>Pseudomonadati</taxon>
        <taxon>Bacteroidota</taxon>
        <taxon>Cytophagia</taxon>
        <taxon>Cytophagales</taxon>
        <taxon>Hymenobacteraceae</taxon>
        <taxon>Hymenobacter</taxon>
    </lineage>
</organism>
<evidence type="ECO:0000256" key="4">
    <source>
        <dbReference type="ARBA" id="ARBA00023136"/>
    </source>
</evidence>
<dbReference type="GO" id="GO:0016491">
    <property type="term" value="F:oxidoreductase activity"/>
    <property type="evidence" value="ECO:0007669"/>
    <property type="project" value="UniProtKB-KW"/>
</dbReference>
<evidence type="ECO:0000259" key="6">
    <source>
        <dbReference type="Pfam" id="PF04116"/>
    </source>
</evidence>
<evidence type="ECO:0000313" key="8">
    <source>
        <dbReference type="Proteomes" id="UP001596513"/>
    </source>
</evidence>
<evidence type="ECO:0000256" key="3">
    <source>
        <dbReference type="ARBA" id="ARBA00022989"/>
    </source>
</evidence>
<reference evidence="8" key="1">
    <citation type="journal article" date="2019" name="Int. J. Syst. Evol. Microbiol.">
        <title>The Global Catalogue of Microorganisms (GCM) 10K type strain sequencing project: providing services to taxonomists for standard genome sequencing and annotation.</title>
        <authorList>
            <consortium name="The Broad Institute Genomics Platform"/>
            <consortium name="The Broad Institute Genome Sequencing Center for Infectious Disease"/>
            <person name="Wu L."/>
            <person name="Ma J."/>
        </authorList>
    </citation>
    <scope>NUCLEOTIDE SEQUENCE [LARGE SCALE GENOMIC DNA]</scope>
    <source>
        <strain evidence="8">JCM 19635</strain>
    </source>
</reference>
<dbReference type="InterPro" id="IPR050307">
    <property type="entry name" value="Sterol_Desaturase_Related"/>
</dbReference>
<keyword evidence="8" id="KW-1185">Reference proteome</keyword>
<dbReference type="RefSeq" id="WP_380205070.1">
    <property type="nucleotide sequence ID" value="NZ_JBHTEK010000001.1"/>
</dbReference>
<keyword evidence="7" id="KW-0560">Oxidoreductase</keyword>
<keyword evidence="3 5" id="KW-1133">Transmembrane helix</keyword>
<evidence type="ECO:0000256" key="5">
    <source>
        <dbReference type="SAM" id="Phobius"/>
    </source>
</evidence>
<gene>
    <name evidence="7" type="ORF">ACFQT0_21075</name>
</gene>
<evidence type="ECO:0000256" key="2">
    <source>
        <dbReference type="ARBA" id="ARBA00022692"/>
    </source>
</evidence>
<keyword evidence="2 5" id="KW-0812">Transmembrane</keyword>
<keyword evidence="4 5" id="KW-0472">Membrane</keyword>
<dbReference type="PANTHER" id="PTHR11863">
    <property type="entry name" value="STEROL DESATURASE"/>
    <property type="match status" value="1"/>
</dbReference>
<dbReference type="Pfam" id="PF04116">
    <property type="entry name" value="FA_hydroxylase"/>
    <property type="match status" value="1"/>
</dbReference>
<accession>A0ABW2UAZ4</accession>
<feature type="transmembrane region" description="Helical" evidence="5">
    <location>
        <begin position="83"/>
        <end position="101"/>
    </location>
</feature>